<keyword evidence="14" id="KW-1185">Reference proteome</keyword>
<evidence type="ECO:0000256" key="2">
    <source>
        <dbReference type="ARBA" id="ARBA00012438"/>
    </source>
</evidence>
<dbReference type="FunFam" id="3.30.565.10:FF:000010">
    <property type="entry name" value="Sensor histidine kinase RcsC"/>
    <property type="match status" value="1"/>
</dbReference>
<comment type="catalytic activity">
    <reaction evidence="1">
        <text>ATP + protein L-histidine = ADP + protein N-phospho-L-histidine.</text>
        <dbReference type="EC" id="2.7.13.3"/>
    </reaction>
</comment>
<dbReference type="Gene3D" id="3.40.50.2300">
    <property type="match status" value="3"/>
</dbReference>
<dbReference type="Gene3D" id="3.30.450.40">
    <property type="match status" value="1"/>
</dbReference>
<gene>
    <name evidence="13" type="ORF">GCM10007415_20300</name>
</gene>
<keyword evidence="10" id="KW-1133">Transmembrane helix</keyword>
<dbReference type="SMART" id="SM00387">
    <property type="entry name" value="HATPase_c"/>
    <property type="match status" value="1"/>
</dbReference>
<dbReference type="RefSeq" id="WP_188505753.1">
    <property type="nucleotide sequence ID" value="NZ_BMER01000001.1"/>
</dbReference>
<dbReference type="AlphaFoldDB" id="A0A917HPK9"/>
<feature type="transmembrane region" description="Helical" evidence="10">
    <location>
        <begin position="44"/>
        <end position="67"/>
    </location>
</feature>
<dbReference type="InterPro" id="IPR003594">
    <property type="entry name" value="HATPase_dom"/>
</dbReference>
<dbReference type="Pfam" id="PF00072">
    <property type="entry name" value="Response_reg"/>
    <property type="match status" value="3"/>
</dbReference>
<dbReference type="Gene3D" id="3.30.565.10">
    <property type="entry name" value="Histidine kinase-like ATPase, C-terminal domain"/>
    <property type="match status" value="1"/>
</dbReference>
<keyword evidence="5" id="KW-0418">Kinase</keyword>
<dbReference type="SMART" id="SM00388">
    <property type="entry name" value="HisKA"/>
    <property type="match status" value="1"/>
</dbReference>
<evidence type="ECO:0000256" key="1">
    <source>
        <dbReference type="ARBA" id="ARBA00000085"/>
    </source>
</evidence>
<evidence type="ECO:0000259" key="12">
    <source>
        <dbReference type="PROSITE" id="PS50110"/>
    </source>
</evidence>
<evidence type="ECO:0000256" key="8">
    <source>
        <dbReference type="SAM" id="Coils"/>
    </source>
</evidence>
<dbReference type="InterPro" id="IPR005467">
    <property type="entry name" value="His_kinase_dom"/>
</dbReference>
<evidence type="ECO:0000256" key="5">
    <source>
        <dbReference type="ARBA" id="ARBA00022777"/>
    </source>
</evidence>
<evidence type="ECO:0000313" key="13">
    <source>
        <dbReference type="EMBL" id="GGG86628.1"/>
    </source>
</evidence>
<evidence type="ECO:0000256" key="6">
    <source>
        <dbReference type="ARBA" id="ARBA00023012"/>
    </source>
</evidence>
<feature type="domain" description="Histidine kinase" evidence="11">
    <location>
        <begin position="357"/>
        <end position="593"/>
    </location>
</feature>
<dbReference type="InterPro" id="IPR004358">
    <property type="entry name" value="Sig_transdc_His_kin-like_C"/>
</dbReference>
<proteinExistence type="predicted"/>
<dbReference type="InterPro" id="IPR011006">
    <property type="entry name" value="CheY-like_superfamily"/>
</dbReference>
<name>A0A917HPK9_9SPHI</name>
<dbReference type="InterPro" id="IPR003018">
    <property type="entry name" value="GAF"/>
</dbReference>
<dbReference type="EC" id="2.7.13.3" evidence="2"/>
<reference evidence="13" key="2">
    <citation type="submission" date="2020-09" db="EMBL/GenBank/DDBJ databases">
        <authorList>
            <person name="Sun Q."/>
            <person name="Zhou Y."/>
        </authorList>
    </citation>
    <scope>NUCLEOTIDE SEQUENCE</scope>
    <source>
        <strain evidence="13">CGMCC 1.12195</strain>
    </source>
</reference>
<dbReference type="InterPro" id="IPR029016">
    <property type="entry name" value="GAF-like_dom_sf"/>
</dbReference>
<dbReference type="SUPFAM" id="SSF47384">
    <property type="entry name" value="Homodimeric domain of signal transducing histidine kinase"/>
    <property type="match status" value="1"/>
</dbReference>
<accession>A0A917HPK9</accession>
<protein>
    <recommendedName>
        <fullName evidence="2">histidine kinase</fullName>
        <ecNumber evidence="2">2.7.13.3</ecNumber>
    </recommendedName>
</protein>
<evidence type="ECO:0000313" key="14">
    <source>
        <dbReference type="Proteomes" id="UP000660862"/>
    </source>
</evidence>
<evidence type="ECO:0000256" key="4">
    <source>
        <dbReference type="ARBA" id="ARBA00022679"/>
    </source>
</evidence>
<dbReference type="SMART" id="SM00448">
    <property type="entry name" value="REC"/>
    <property type="match status" value="3"/>
</dbReference>
<feature type="region of interest" description="Disordered" evidence="9">
    <location>
        <begin position="593"/>
        <end position="632"/>
    </location>
</feature>
<dbReference type="SUPFAM" id="SSF55781">
    <property type="entry name" value="GAF domain-like"/>
    <property type="match status" value="1"/>
</dbReference>
<dbReference type="Pfam" id="PF00512">
    <property type="entry name" value="HisKA"/>
    <property type="match status" value="1"/>
</dbReference>
<dbReference type="InterPro" id="IPR001789">
    <property type="entry name" value="Sig_transdc_resp-reg_receiver"/>
</dbReference>
<dbReference type="PRINTS" id="PR00344">
    <property type="entry name" value="BCTRLSENSOR"/>
</dbReference>
<dbReference type="CDD" id="cd00082">
    <property type="entry name" value="HisKA"/>
    <property type="match status" value="1"/>
</dbReference>
<keyword evidence="8" id="KW-0175">Coiled coil</keyword>
<dbReference type="InterPro" id="IPR036097">
    <property type="entry name" value="HisK_dim/P_sf"/>
</dbReference>
<organism evidence="13 14">
    <name type="scientific">Parapedobacter pyrenivorans</name>
    <dbReference type="NCBI Taxonomy" id="1305674"/>
    <lineage>
        <taxon>Bacteria</taxon>
        <taxon>Pseudomonadati</taxon>
        <taxon>Bacteroidota</taxon>
        <taxon>Sphingobacteriia</taxon>
        <taxon>Sphingobacteriales</taxon>
        <taxon>Sphingobacteriaceae</taxon>
        <taxon>Parapedobacter</taxon>
    </lineage>
</organism>
<feature type="modified residue" description="4-aspartylphosphate" evidence="7">
    <location>
        <position position="806"/>
    </location>
</feature>
<keyword evidence="4" id="KW-0808">Transferase</keyword>
<dbReference type="GO" id="GO:0000155">
    <property type="term" value="F:phosphorelay sensor kinase activity"/>
    <property type="evidence" value="ECO:0007669"/>
    <property type="project" value="InterPro"/>
</dbReference>
<keyword evidence="6" id="KW-0902">Two-component regulatory system</keyword>
<keyword evidence="10" id="KW-0472">Membrane</keyword>
<keyword evidence="3 7" id="KW-0597">Phosphoprotein</keyword>
<feature type="compositionally biased region" description="Basic and acidic residues" evidence="9">
    <location>
        <begin position="601"/>
        <end position="619"/>
    </location>
</feature>
<dbReference type="PANTHER" id="PTHR45339:SF1">
    <property type="entry name" value="HYBRID SIGNAL TRANSDUCTION HISTIDINE KINASE J"/>
    <property type="match status" value="1"/>
</dbReference>
<comment type="caution">
    <text evidence="13">The sequence shown here is derived from an EMBL/GenBank/DDBJ whole genome shotgun (WGS) entry which is preliminary data.</text>
</comment>
<feature type="domain" description="Response regulatory" evidence="12">
    <location>
        <begin position="634"/>
        <end position="747"/>
    </location>
</feature>
<feature type="domain" description="Response regulatory" evidence="12">
    <location>
        <begin position="908"/>
        <end position="1025"/>
    </location>
</feature>
<dbReference type="Proteomes" id="UP000660862">
    <property type="component" value="Unassembled WGS sequence"/>
</dbReference>
<dbReference type="InterPro" id="IPR003661">
    <property type="entry name" value="HisK_dim/P_dom"/>
</dbReference>
<reference evidence="13" key="1">
    <citation type="journal article" date="2014" name="Int. J. Syst. Evol. Microbiol.">
        <title>Complete genome sequence of Corynebacterium casei LMG S-19264T (=DSM 44701T), isolated from a smear-ripened cheese.</title>
        <authorList>
            <consortium name="US DOE Joint Genome Institute (JGI-PGF)"/>
            <person name="Walter F."/>
            <person name="Albersmeier A."/>
            <person name="Kalinowski J."/>
            <person name="Ruckert C."/>
        </authorList>
    </citation>
    <scope>NUCLEOTIDE SEQUENCE</scope>
    <source>
        <strain evidence="13">CGMCC 1.12195</strain>
    </source>
</reference>
<dbReference type="Gene3D" id="1.10.287.130">
    <property type="match status" value="1"/>
</dbReference>
<dbReference type="PROSITE" id="PS50109">
    <property type="entry name" value="HIS_KIN"/>
    <property type="match status" value="1"/>
</dbReference>
<evidence type="ECO:0000259" key="11">
    <source>
        <dbReference type="PROSITE" id="PS50109"/>
    </source>
</evidence>
<dbReference type="PANTHER" id="PTHR45339">
    <property type="entry name" value="HYBRID SIGNAL TRANSDUCTION HISTIDINE KINASE J"/>
    <property type="match status" value="1"/>
</dbReference>
<dbReference type="CDD" id="cd16922">
    <property type="entry name" value="HATPase_EvgS-ArcB-TorS-like"/>
    <property type="match status" value="1"/>
</dbReference>
<feature type="modified residue" description="4-aspartylphosphate" evidence="7">
    <location>
        <position position="683"/>
    </location>
</feature>
<dbReference type="Pfam" id="PF02518">
    <property type="entry name" value="HATPase_c"/>
    <property type="match status" value="1"/>
</dbReference>
<dbReference type="InterPro" id="IPR036890">
    <property type="entry name" value="HATPase_C_sf"/>
</dbReference>
<dbReference type="PROSITE" id="PS50110">
    <property type="entry name" value="RESPONSE_REGULATORY"/>
    <property type="match status" value="3"/>
</dbReference>
<keyword evidence="10" id="KW-0812">Transmembrane</keyword>
<evidence type="ECO:0000256" key="3">
    <source>
        <dbReference type="ARBA" id="ARBA00022553"/>
    </source>
</evidence>
<feature type="coiled-coil region" evidence="8">
    <location>
        <begin position="257"/>
        <end position="333"/>
    </location>
</feature>
<evidence type="ECO:0000256" key="10">
    <source>
        <dbReference type="SAM" id="Phobius"/>
    </source>
</evidence>
<feature type="domain" description="Response regulatory" evidence="12">
    <location>
        <begin position="756"/>
        <end position="873"/>
    </location>
</feature>
<dbReference type="SUPFAM" id="SSF55874">
    <property type="entry name" value="ATPase domain of HSP90 chaperone/DNA topoisomerase II/histidine kinase"/>
    <property type="match status" value="1"/>
</dbReference>
<sequence>MKKLTFKMHIYLGFFLLIAILLASLFYLSLLFKQIDIAHATLESIKITFIVTAIFVFGVIVWLLVYVTKTFEHQKKTGRLIRKSNADLSRLSKEKEADNWILSGLTALDDQTRGGRSEKEIAANAIQAVCQHVNAKIGTIYLKSPSTDDVFVHAGSYAAAQQHIEPKIMKSQGLIGESIASKKQLVISDIPENYLTVTSSLGNAAPENIVIQPFLYEDEILGVMEIGFFRKVNSPTLQFLQRAGVTLAVASKVAHNHSALTHLFEEIQQQAEELEAQQEELRTTNDELIQQTHLLEASEEELRVQQEELKHANLELEEKARQLEERNFSIEQARQSIAMKANELELSGKYKSEFLANMSHELRTPLNSILILAKLLEDNKSGNLVPDQVKYASVIYSAGTDLLNLINNILDLSKIEAGNIELQIEETPLSDVAQDLLELFNSVADSKAIDFRITIAEGTPTTIDTDEQRLKQVLKNLLSNAFKFTNEKGRVELRCGLASQSPDWRAGMLGGMPPNEAIAFSVIDTGIGIPEDKQQLIFEAFKQADGSTSRKFGGTGLGLSICNELTAMLNGEIHVTSQSGKGSTFTLFLPLKSTDTAGRNPQDEDGKISKPVPEKEKQHKPASSITQEKPGPKRLLIVEDDRNFADILGTYARDRGFETLAAYQGDTGLQMALEQLPDAIILDIMLPVMNGWTVLKELKNNPDTRDIPVHMMSADRPSKHKIEAEAIGFLKKPVDKKSLDDVFEQLHKTIESPLRKVLVVEDHEVQSDSLKSRLLESGVDVKQAFTGAQAMDALKSGEHYDCIILDINLPDKSGMDLLDDIKHIDQYTDIPVIINTAMELNPEMTSRIAQHTKTMVLKSEKSNNRILDEVNLFINRVKNDTSISNPLRMFNHSESKTVQFDNVLEGKRILLADDDMRNIFALSTIFASYRMHIETANNGLEALEALRKNPEIDLVLMDIMMPEMDGYEAIMKIRSIKKFMKLPVIAITAKAMQGDRQRVLDAGANDYIAKPVDVNKLLSLMRVWLS</sequence>
<feature type="transmembrane region" description="Helical" evidence="10">
    <location>
        <begin position="12"/>
        <end position="32"/>
    </location>
</feature>
<evidence type="ECO:0000256" key="7">
    <source>
        <dbReference type="PROSITE-ProRule" id="PRU00169"/>
    </source>
</evidence>
<dbReference type="Pfam" id="PF13185">
    <property type="entry name" value="GAF_2"/>
    <property type="match status" value="1"/>
</dbReference>
<feature type="modified residue" description="4-aspartylphosphate" evidence="7">
    <location>
        <position position="958"/>
    </location>
</feature>
<evidence type="ECO:0000256" key="9">
    <source>
        <dbReference type="SAM" id="MobiDB-lite"/>
    </source>
</evidence>
<dbReference type="EMBL" id="BMER01000001">
    <property type="protein sequence ID" value="GGG86628.1"/>
    <property type="molecule type" value="Genomic_DNA"/>
</dbReference>
<dbReference type="SUPFAM" id="SSF52172">
    <property type="entry name" value="CheY-like"/>
    <property type="match status" value="3"/>
</dbReference>
<dbReference type="CDD" id="cd17546">
    <property type="entry name" value="REC_hyHK_CKI1_RcsC-like"/>
    <property type="match status" value="1"/>
</dbReference>